<dbReference type="Pfam" id="PF02405">
    <property type="entry name" value="MlaE"/>
    <property type="match status" value="1"/>
</dbReference>
<dbReference type="GO" id="GO:0005548">
    <property type="term" value="F:phospholipid transporter activity"/>
    <property type="evidence" value="ECO:0007669"/>
    <property type="project" value="TreeGrafter"/>
</dbReference>
<evidence type="ECO:0008006" key="4">
    <source>
        <dbReference type="Google" id="ProtNLM"/>
    </source>
</evidence>
<keyword evidence="3" id="KW-1185">Reference proteome</keyword>
<dbReference type="PANTHER" id="PTHR30188">
    <property type="entry name" value="ABC TRANSPORTER PERMEASE PROTEIN-RELATED"/>
    <property type="match status" value="1"/>
</dbReference>
<dbReference type="Proteomes" id="UP000185911">
    <property type="component" value="Unassembled WGS sequence"/>
</dbReference>
<accession>A0A1Q8YDT6</accession>
<feature type="transmembrane region" description="Helical" evidence="1">
    <location>
        <begin position="170"/>
        <end position="189"/>
    </location>
</feature>
<dbReference type="RefSeq" id="WP_075586702.1">
    <property type="nucleotide sequence ID" value="NZ_MSYM01000013.1"/>
</dbReference>
<keyword evidence="1" id="KW-0472">Membrane</keyword>
<evidence type="ECO:0000313" key="3">
    <source>
        <dbReference type="Proteomes" id="UP000185911"/>
    </source>
</evidence>
<dbReference type="STRING" id="81479.RA876_06385"/>
<feature type="transmembrane region" description="Helical" evidence="1">
    <location>
        <begin position="354"/>
        <end position="375"/>
    </location>
</feature>
<dbReference type="AlphaFoldDB" id="A0A1Q8YDT6"/>
<feature type="transmembrane region" description="Helical" evidence="1">
    <location>
        <begin position="264"/>
        <end position="294"/>
    </location>
</feature>
<comment type="caution">
    <text evidence="2">The sequence shown here is derived from an EMBL/GenBank/DDBJ whole genome shotgun (WGS) entry which is preliminary data.</text>
</comment>
<proteinExistence type="predicted"/>
<gene>
    <name evidence="2" type="ORF">BLL52_2447</name>
</gene>
<protein>
    <recommendedName>
        <fullName evidence="4">ABC transporter permease</fullName>
    </recommendedName>
</protein>
<organism evidence="2 3">
    <name type="scientific">Rhodoferax antarcticus ANT.BR</name>
    <dbReference type="NCBI Taxonomy" id="1111071"/>
    <lineage>
        <taxon>Bacteria</taxon>
        <taxon>Pseudomonadati</taxon>
        <taxon>Pseudomonadota</taxon>
        <taxon>Betaproteobacteria</taxon>
        <taxon>Burkholderiales</taxon>
        <taxon>Comamonadaceae</taxon>
        <taxon>Rhodoferax</taxon>
    </lineage>
</organism>
<sequence>MPLAARGSKTDGHVQWLAAEGGWVLHLRQDWRGYAPTQAQAAPATLTEGALRVDATELSDWDANLAPALWSLLGPLAQRGLTPDIQGLPAAVRAPLHLALQAQSQLLEPKRPEAEVTVLGVIRESLRWEDLRLTLAFVGELLLSVGRLRQKPRVFRWADLLHQMDEMGPRSVPIVALTTFLVGLMLAYMSGAQLDRIGAPNLIADVVTVGMVRELAALMTGVILAGRIGGAIAAELGSMTVNEEIDALRSLGIDPMVHLALPRLFAMLLTAPLLIAFAMVIGVLAGIPAVTLVYGVTLSDYLNQSLLALNWTHLWIGLFKGTTYTLLVVIAGCREGFYAQRNAQAIGLATTRAVVKALVWMVVAACASTVVFQSLGL</sequence>
<keyword evidence="1" id="KW-1133">Transmembrane helix</keyword>
<evidence type="ECO:0000256" key="1">
    <source>
        <dbReference type="SAM" id="Phobius"/>
    </source>
</evidence>
<dbReference type="PANTHER" id="PTHR30188:SF3">
    <property type="entry name" value="ABC TRANSPORTER PERMEASE"/>
    <property type="match status" value="1"/>
</dbReference>
<keyword evidence="1" id="KW-0812">Transmembrane</keyword>
<feature type="transmembrane region" description="Helical" evidence="1">
    <location>
        <begin position="314"/>
        <end position="333"/>
    </location>
</feature>
<evidence type="ECO:0000313" key="2">
    <source>
        <dbReference type="EMBL" id="OLP06216.1"/>
    </source>
</evidence>
<reference evidence="2 3" key="1">
    <citation type="submission" date="2017-01" db="EMBL/GenBank/DDBJ databases">
        <title>Genome sequence of Rhodoferax antarcticus ANT.BR, a psychrophilic purple nonsulfur bacterium from an Antarctic microbial mat.</title>
        <authorList>
            <person name="Baker J."/>
            <person name="Riester C."/>
            <person name="Skinner B."/>
            <person name="Newell A."/>
            <person name="Swingley W."/>
            <person name="Madigan M."/>
            <person name="Jung D."/>
            <person name="Asao M."/>
            <person name="Chen M."/>
            <person name="Loughlin P."/>
            <person name="Pan H."/>
            <person name="Lin S."/>
            <person name="Li N."/>
            <person name="Shaw J."/>
            <person name="Prado M."/>
            <person name="Sherman C."/>
            <person name="Li X."/>
            <person name="Tang J."/>
            <person name="Blankenship R."/>
            <person name="Zhao T."/>
            <person name="Touchman J."/>
            <person name="Sattley M."/>
        </authorList>
    </citation>
    <scope>NUCLEOTIDE SEQUENCE [LARGE SCALE GENOMIC DNA]</scope>
    <source>
        <strain evidence="2 3">ANT.BR</strain>
    </source>
</reference>
<dbReference type="GO" id="GO:0043190">
    <property type="term" value="C:ATP-binding cassette (ABC) transporter complex"/>
    <property type="evidence" value="ECO:0007669"/>
    <property type="project" value="InterPro"/>
</dbReference>
<dbReference type="InterPro" id="IPR030802">
    <property type="entry name" value="Permease_MalE"/>
</dbReference>
<dbReference type="EMBL" id="MSYM01000013">
    <property type="protein sequence ID" value="OLP06216.1"/>
    <property type="molecule type" value="Genomic_DNA"/>
</dbReference>
<name>A0A1Q8YDT6_9BURK</name>